<protein>
    <submittedName>
        <fullName evidence="1">Uncharacterized protein</fullName>
    </submittedName>
</protein>
<comment type="caution">
    <text evidence="1">The sequence shown here is derived from an EMBL/GenBank/DDBJ whole genome shotgun (WGS) entry which is preliminary data.</text>
</comment>
<evidence type="ECO:0000313" key="2">
    <source>
        <dbReference type="Proteomes" id="UP000723463"/>
    </source>
</evidence>
<accession>A0A9P6K5Z7</accession>
<proteinExistence type="predicted"/>
<evidence type="ECO:0000313" key="1">
    <source>
        <dbReference type="EMBL" id="KAF9547570.1"/>
    </source>
</evidence>
<reference evidence="1" key="1">
    <citation type="journal article" date="2020" name="Fungal Divers.">
        <title>Resolving the Mortierellaceae phylogeny through synthesis of multi-gene phylogenetics and phylogenomics.</title>
        <authorList>
            <person name="Vandepol N."/>
            <person name="Liber J."/>
            <person name="Desiro A."/>
            <person name="Na H."/>
            <person name="Kennedy M."/>
            <person name="Barry K."/>
            <person name="Grigoriev I.V."/>
            <person name="Miller A.N."/>
            <person name="O'Donnell K."/>
            <person name="Stajich J.E."/>
            <person name="Bonito G."/>
        </authorList>
    </citation>
    <scope>NUCLEOTIDE SEQUENCE</scope>
    <source>
        <strain evidence="1">NRRL 2591</strain>
    </source>
</reference>
<keyword evidence="2" id="KW-1185">Reference proteome</keyword>
<sequence length="70" mass="8357">MGESQEGDWLIVSDLNEIPRKSAVLALHGKDIYRFECQFFEFLYEYRIDSAPWFGPAALRYWFQDYSVLQ</sequence>
<dbReference type="EMBL" id="JAAAXW010000040">
    <property type="protein sequence ID" value="KAF9547570.1"/>
    <property type="molecule type" value="Genomic_DNA"/>
</dbReference>
<dbReference type="Proteomes" id="UP000723463">
    <property type="component" value="Unassembled WGS sequence"/>
</dbReference>
<organism evidence="1 2">
    <name type="scientific">Mortierella hygrophila</name>
    <dbReference type="NCBI Taxonomy" id="979708"/>
    <lineage>
        <taxon>Eukaryota</taxon>
        <taxon>Fungi</taxon>
        <taxon>Fungi incertae sedis</taxon>
        <taxon>Mucoromycota</taxon>
        <taxon>Mortierellomycotina</taxon>
        <taxon>Mortierellomycetes</taxon>
        <taxon>Mortierellales</taxon>
        <taxon>Mortierellaceae</taxon>
        <taxon>Mortierella</taxon>
    </lineage>
</organism>
<dbReference type="AlphaFoldDB" id="A0A9P6K5Z7"/>
<name>A0A9P6K5Z7_9FUNG</name>
<gene>
    <name evidence="1" type="ORF">EC957_008226</name>
</gene>